<dbReference type="Proteomes" id="UP000718593">
    <property type="component" value="Unassembled WGS sequence"/>
</dbReference>
<feature type="compositionally biased region" description="Polar residues" evidence="1">
    <location>
        <begin position="12"/>
        <end position="22"/>
    </location>
</feature>
<gene>
    <name evidence="2" type="ORF">HXL68_09650</name>
</gene>
<sequence>MTFRFHEDRNMPTASPIATRQAPQPAHVASDVPPILPHTGFVRESRLLLFLPFSHSTLWRKVRDKTFPEPVRISGRITAWRAEDIHAWIGQQGCGGAATG</sequence>
<dbReference type="AlphaFoldDB" id="A0A930BWZ2"/>
<proteinExistence type="predicted"/>
<comment type="caution">
    <text evidence="2">The sequence shown here is derived from an EMBL/GenBank/DDBJ whole genome shotgun (WGS) entry which is preliminary data.</text>
</comment>
<dbReference type="EMBL" id="JABZMI010000180">
    <property type="protein sequence ID" value="MBF1165295.1"/>
    <property type="molecule type" value="Genomic_DNA"/>
</dbReference>
<evidence type="ECO:0000313" key="2">
    <source>
        <dbReference type="EMBL" id="MBF1165295.1"/>
    </source>
</evidence>
<feature type="compositionally biased region" description="Basic and acidic residues" evidence="1">
    <location>
        <begin position="1"/>
        <end position="10"/>
    </location>
</feature>
<accession>A0A930BWZ2</accession>
<organism evidence="2 3">
    <name type="scientific">Dechloromonas agitata</name>
    <dbReference type="NCBI Taxonomy" id="73030"/>
    <lineage>
        <taxon>Bacteria</taxon>
        <taxon>Pseudomonadati</taxon>
        <taxon>Pseudomonadota</taxon>
        <taxon>Betaproteobacteria</taxon>
        <taxon>Rhodocyclales</taxon>
        <taxon>Azonexaceae</taxon>
        <taxon>Dechloromonas</taxon>
    </lineage>
</organism>
<evidence type="ECO:0000313" key="3">
    <source>
        <dbReference type="Proteomes" id="UP000718593"/>
    </source>
</evidence>
<dbReference type="InterPro" id="IPR010260">
    <property type="entry name" value="AlpA"/>
</dbReference>
<feature type="region of interest" description="Disordered" evidence="1">
    <location>
        <begin position="1"/>
        <end position="30"/>
    </location>
</feature>
<dbReference type="Pfam" id="PF05930">
    <property type="entry name" value="Phage_AlpA"/>
    <property type="match status" value="1"/>
</dbReference>
<protein>
    <submittedName>
        <fullName evidence="2">AlpA family phage regulatory protein</fullName>
    </submittedName>
</protein>
<dbReference type="Gene3D" id="1.10.238.160">
    <property type="match status" value="1"/>
</dbReference>
<evidence type="ECO:0000256" key="1">
    <source>
        <dbReference type="SAM" id="MobiDB-lite"/>
    </source>
</evidence>
<name>A0A930BWZ2_9RHOO</name>
<reference evidence="2" key="1">
    <citation type="submission" date="2020-04" db="EMBL/GenBank/DDBJ databases">
        <title>Deep metagenomics examines the oral microbiome during advanced dental caries in children, revealing novel taxa and co-occurrences with host molecules.</title>
        <authorList>
            <person name="Baker J.L."/>
            <person name="Morton J.T."/>
            <person name="Dinis M."/>
            <person name="Alvarez R."/>
            <person name="Tran N.C."/>
            <person name="Knight R."/>
            <person name="Edlund A."/>
        </authorList>
    </citation>
    <scope>NUCLEOTIDE SEQUENCE</scope>
    <source>
        <strain evidence="2">JCVI_32_bin.24</strain>
    </source>
</reference>